<dbReference type="Proteomes" id="UP000694865">
    <property type="component" value="Unplaced"/>
</dbReference>
<accession>A0ABM0GXK4</accession>
<dbReference type="RefSeq" id="XP_002739579.1">
    <property type="nucleotide sequence ID" value="XM_002739533.2"/>
</dbReference>
<sequence length="185" mass="20888">MDMKMYIRFYECIEHLLFKELHIEKWAHLVGAVLVLFVFAIILELLKTLSLYIQSKATANPLLEGNENNSVNDTAALLVPLRIPPTVEHIKKRRLKLHVGNSMVYLLDIIIGYFLMLSVMTYNGYLLLAVVLGSGVGYFLFGVQREKLISKKSVPLTNHEEEVTESQRSTQPLSSTAHGFGPVDV</sequence>
<keyword evidence="2 4" id="KW-1133">Transmembrane helix</keyword>
<feature type="transmembrane region" description="Helical" evidence="4">
    <location>
        <begin position="26"/>
        <end position="46"/>
    </location>
</feature>
<dbReference type="PANTHER" id="PTHR12483:SF115">
    <property type="entry name" value="COPPER TRANSPORT PROTEIN"/>
    <property type="match status" value="1"/>
</dbReference>
<gene>
    <name evidence="7" type="primary">LOC100371434</name>
</gene>
<keyword evidence="4" id="KW-0186">Copper</keyword>
<keyword evidence="1 4" id="KW-0812">Transmembrane</keyword>
<evidence type="ECO:0000313" key="7">
    <source>
        <dbReference type="RefSeq" id="XP_002739579.1"/>
    </source>
</evidence>
<feature type="transmembrane region" description="Helical" evidence="4">
    <location>
        <begin position="99"/>
        <end position="119"/>
    </location>
</feature>
<keyword evidence="4" id="KW-0813">Transport</keyword>
<feature type="region of interest" description="Disordered" evidence="5">
    <location>
        <begin position="155"/>
        <end position="185"/>
    </location>
</feature>
<evidence type="ECO:0000256" key="3">
    <source>
        <dbReference type="ARBA" id="ARBA00023136"/>
    </source>
</evidence>
<dbReference type="GeneID" id="100371434"/>
<keyword evidence="4" id="KW-0187">Copper transport</keyword>
<evidence type="ECO:0000256" key="2">
    <source>
        <dbReference type="ARBA" id="ARBA00022989"/>
    </source>
</evidence>
<reference evidence="7" key="1">
    <citation type="submission" date="2025-08" db="UniProtKB">
        <authorList>
            <consortium name="RefSeq"/>
        </authorList>
    </citation>
    <scope>IDENTIFICATION</scope>
    <source>
        <tissue evidence="7">Testes</tissue>
    </source>
</reference>
<keyword evidence="6" id="KW-1185">Reference proteome</keyword>
<evidence type="ECO:0000256" key="4">
    <source>
        <dbReference type="RuleBase" id="RU367022"/>
    </source>
</evidence>
<dbReference type="InterPro" id="IPR007274">
    <property type="entry name" value="Cop_transporter"/>
</dbReference>
<evidence type="ECO:0000256" key="1">
    <source>
        <dbReference type="ARBA" id="ARBA00022692"/>
    </source>
</evidence>
<dbReference type="PANTHER" id="PTHR12483">
    <property type="entry name" value="SOLUTE CARRIER FAMILY 31 COPPER TRANSPORTERS"/>
    <property type="match status" value="1"/>
</dbReference>
<feature type="transmembrane region" description="Helical" evidence="4">
    <location>
        <begin position="125"/>
        <end position="143"/>
    </location>
</feature>
<proteinExistence type="inferred from homology"/>
<comment type="similarity">
    <text evidence="4">Belongs to the copper transporter (Ctr) (TC 1.A.56) family. SLC31A subfamily.</text>
</comment>
<name>A0ABM0GXK4_SACKO</name>
<comment type="subcellular location">
    <subcellularLocation>
        <location evidence="4">Membrane</location>
        <topology evidence="4">Multi-pass membrane protein</topology>
    </subcellularLocation>
</comment>
<keyword evidence="3 4" id="KW-0472">Membrane</keyword>
<evidence type="ECO:0000256" key="5">
    <source>
        <dbReference type="SAM" id="MobiDB-lite"/>
    </source>
</evidence>
<evidence type="ECO:0000313" key="6">
    <source>
        <dbReference type="Proteomes" id="UP000694865"/>
    </source>
</evidence>
<protein>
    <recommendedName>
        <fullName evidence="4">Copper transport protein</fullName>
    </recommendedName>
</protein>
<dbReference type="Pfam" id="PF04145">
    <property type="entry name" value="Ctr"/>
    <property type="match status" value="1"/>
</dbReference>
<keyword evidence="4" id="KW-0406">Ion transport</keyword>
<organism evidence="6 7">
    <name type="scientific">Saccoglossus kowalevskii</name>
    <name type="common">Acorn worm</name>
    <dbReference type="NCBI Taxonomy" id="10224"/>
    <lineage>
        <taxon>Eukaryota</taxon>
        <taxon>Metazoa</taxon>
        <taxon>Hemichordata</taxon>
        <taxon>Enteropneusta</taxon>
        <taxon>Harrimaniidae</taxon>
        <taxon>Saccoglossus</taxon>
    </lineage>
</organism>
<feature type="compositionally biased region" description="Polar residues" evidence="5">
    <location>
        <begin position="166"/>
        <end position="177"/>
    </location>
</feature>